<evidence type="ECO:0000256" key="2">
    <source>
        <dbReference type="SAM" id="Phobius"/>
    </source>
</evidence>
<evidence type="ECO:0000313" key="3">
    <source>
        <dbReference type="EMBL" id="WQJ51648.1"/>
    </source>
</evidence>
<dbReference type="EMBL" id="OR769219">
    <property type="protein sequence ID" value="WQJ51648.1"/>
    <property type="molecule type" value="Genomic_DNA"/>
</dbReference>
<dbReference type="InterPro" id="IPR025519">
    <property type="entry name" value="DUF4407"/>
</dbReference>
<organism evidence="3 4">
    <name type="scientific">phage Lak_Megaphage_RVC_AP3_GC26</name>
    <dbReference type="NCBI Taxonomy" id="3109225"/>
    <lineage>
        <taxon>Viruses</taxon>
        <taxon>Duplodnaviria</taxon>
        <taxon>Heunggongvirae</taxon>
        <taxon>Uroviricota</taxon>
        <taxon>Caudoviricetes</taxon>
        <taxon>Caudoviricetes code 15 clade</taxon>
    </lineage>
</organism>
<reference evidence="3 4" key="1">
    <citation type="submission" date="2023-11" db="EMBL/GenBank/DDBJ databases">
        <authorList>
            <person name="Cook R."/>
            <person name="Crisci M."/>
            <person name="Pye H."/>
            <person name="Adriaenssens E."/>
            <person name="Santini J."/>
        </authorList>
    </citation>
    <scope>NUCLEOTIDE SEQUENCE [LARGE SCALE GENOMIC DNA]</scope>
    <source>
        <strain evidence="3">Lak_Megaphage_RVC_AP3_GC26</strain>
    </source>
</reference>
<evidence type="ECO:0000256" key="1">
    <source>
        <dbReference type="SAM" id="Coils"/>
    </source>
</evidence>
<dbReference type="Proteomes" id="UP001348805">
    <property type="component" value="Segment"/>
</dbReference>
<feature type="coiled-coil region" evidence="1">
    <location>
        <begin position="230"/>
        <end position="257"/>
    </location>
</feature>
<feature type="transmembrane region" description="Helical" evidence="2">
    <location>
        <begin position="59"/>
        <end position="80"/>
    </location>
</feature>
<keyword evidence="2" id="KW-1133">Transmembrane helix</keyword>
<sequence>MSKWKLNENSINEFLWTCAGVNKNILRLYPSEYAKYAGSGGTILFTAMMAFISGSYAMFFVFSNAILSLIFGIFWALLIFNLDRFIVNSMHTDGKDTLSWKKIQTAMPRIIMAIFLGIVISTPLEMKIFNDRIESQLLKDNIERINSAKNESSDYKTISLLQAEQNQLTKDRKQLVDDLQKAQKELKEEAEGNALSGIAGHGTIYRDKEIYVNQCKQSLQEWDLLHKERLTTVQKRIDEVNKHIEKFEGKIDGLREDGFSARYEAFSNLKEANNSLAIVSFMITMLFIIIEVTPTFFKLIMTSGPYEEHLQIENYKITAYVTKEKNGIDTELKIDDYNNKEKLKAVIKHDEPIINVTDVSVKPIVYSAIQSLTLESEQEPEEVPYIKSNTSIITTPVATKKLEFKKNEKGQIMLDFSSRPKKLNK</sequence>
<feature type="transmembrane region" description="Helical" evidence="2">
    <location>
        <begin position="33"/>
        <end position="52"/>
    </location>
</feature>
<evidence type="ECO:0008006" key="5">
    <source>
        <dbReference type="Google" id="ProtNLM"/>
    </source>
</evidence>
<keyword evidence="4" id="KW-1185">Reference proteome</keyword>
<name>A0ABZ0Z0K9_9CAUD</name>
<accession>A0ABZ0Z0K9</accession>
<feature type="transmembrane region" description="Helical" evidence="2">
    <location>
        <begin position="276"/>
        <end position="297"/>
    </location>
</feature>
<feature type="transmembrane region" description="Helical" evidence="2">
    <location>
        <begin position="106"/>
        <end position="124"/>
    </location>
</feature>
<keyword evidence="2" id="KW-0812">Transmembrane</keyword>
<dbReference type="Pfam" id="PF14362">
    <property type="entry name" value="DUF4407"/>
    <property type="match status" value="1"/>
</dbReference>
<evidence type="ECO:0000313" key="4">
    <source>
        <dbReference type="Proteomes" id="UP001348805"/>
    </source>
</evidence>
<keyword evidence="1" id="KW-0175">Coiled coil</keyword>
<feature type="coiled-coil region" evidence="1">
    <location>
        <begin position="158"/>
        <end position="192"/>
    </location>
</feature>
<proteinExistence type="predicted"/>
<keyword evidence="2" id="KW-0472">Membrane</keyword>
<protein>
    <recommendedName>
        <fullName evidence="5">DUF4407 domain-containing protein</fullName>
    </recommendedName>
</protein>